<evidence type="ECO:0000259" key="2">
    <source>
        <dbReference type="PROSITE" id="PS50846"/>
    </source>
</evidence>
<dbReference type="InterPro" id="IPR036163">
    <property type="entry name" value="HMA_dom_sf"/>
</dbReference>
<dbReference type="PRINTS" id="PR00944">
    <property type="entry name" value="CUEXPORT"/>
</dbReference>
<dbReference type="CDD" id="cd00371">
    <property type="entry name" value="HMA"/>
    <property type="match status" value="1"/>
</dbReference>
<dbReference type="Gene3D" id="3.30.70.100">
    <property type="match status" value="1"/>
</dbReference>
<dbReference type="RefSeq" id="WP_054632734.1">
    <property type="nucleotide sequence ID" value="NZ_CP014672.1"/>
</dbReference>
<evidence type="ECO:0000313" key="3">
    <source>
        <dbReference type="EMBL" id="ANW98352.1"/>
    </source>
</evidence>
<dbReference type="FunFam" id="3.30.70.100:FF:000001">
    <property type="entry name" value="ATPase copper transporting beta"/>
    <property type="match status" value="1"/>
</dbReference>
<dbReference type="EMBL" id="CP014672">
    <property type="protein sequence ID" value="ANW98352.1"/>
    <property type="molecule type" value="Genomic_DNA"/>
</dbReference>
<dbReference type="InterPro" id="IPR006121">
    <property type="entry name" value="HMA_dom"/>
</dbReference>
<dbReference type="SUPFAM" id="SSF55008">
    <property type="entry name" value="HMA, heavy metal-associated domain"/>
    <property type="match status" value="1"/>
</dbReference>
<dbReference type="GO" id="GO:0006825">
    <property type="term" value="P:copper ion transport"/>
    <property type="evidence" value="ECO:0007669"/>
    <property type="project" value="InterPro"/>
</dbReference>
<dbReference type="PROSITE" id="PS01047">
    <property type="entry name" value="HMA_1"/>
    <property type="match status" value="1"/>
</dbReference>
<feature type="domain" description="HMA" evidence="2">
    <location>
        <begin position="1"/>
        <end position="66"/>
    </location>
</feature>
<sequence length="69" mass="7786">MKKKVYIEGMSCNNCVRHVHEALIQIDGVQDAQVSLEKKCAEIELTHEVDDKLIRKAVEEAGYEVTGIE</sequence>
<dbReference type="InterPro" id="IPR017969">
    <property type="entry name" value="Heavy-metal-associated_CS"/>
</dbReference>
<dbReference type="OrthoDB" id="9813965at2"/>
<dbReference type="PROSITE" id="PS50846">
    <property type="entry name" value="HMA_2"/>
    <property type="match status" value="1"/>
</dbReference>
<protein>
    <submittedName>
        <fullName evidence="3">Heavy metal transport/detoxification protein</fullName>
    </submittedName>
</protein>
<dbReference type="Pfam" id="PF00403">
    <property type="entry name" value="HMA"/>
    <property type="match status" value="1"/>
</dbReference>
<proteinExistence type="predicted"/>
<accession>A0A1B1YC66</accession>
<reference evidence="3 4" key="1">
    <citation type="submission" date="2016-02" db="EMBL/GenBank/DDBJ databases">
        <title>Comparison of Clostridium stercorarium subspecies using comparative genomics and transcriptomics.</title>
        <authorList>
            <person name="Schellenberg J."/>
            <person name="Thallinger G."/>
            <person name="Levin D.B."/>
            <person name="Zhang X."/>
            <person name="Alvare G."/>
            <person name="Fristensky B."/>
            <person name="Sparling R."/>
        </authorList>
    </citation>
    <scope>NUCLEOTIDE SEQUENCE [LARGE SCALE GENOMIC DNA]</scope>
    <source>
        <strain evidence="3 4">DSM 2910</strain>
    </source>
</reference>
<evidence type="ECO:0000313" key="4">
    <source>
        <dbReference type="Proteomes" id="UP000092971"/>
    </source>
</evidence>
<organism evidence="3 4">
    <name type="scientific">Thermoclostridium stercorarium subsp. thermolacticum DSM 2910</name>
    <dbReference type="NCBI Taxonomy" id="1121336"/>
    <lineage>
        <taxon>Bacteria</taxon>
        <taxon>Bacillati</taxon>
        <taxon>Bacillota</taxon>
        <taxon>Clostridia</taxon>
        <taxon>Eubacteriales</taxon>
        <taxon>Oscillospiraceae</taxon>
        <taxon>Thermoclostridium</taxon>
    </lineage>
</organism>
<keyword evidence="1" id="KW-0479">Metal-binding</keyword>
<dbReference type="InterPro" id="IPR000428">
    <property type="entry name" value="Cu-bd"/>
</dbReference>
<dbReference type="AlphaFoldDB" id="A0A1B1YC66"/>
<dbReference type="Proteomes" id="UP000092971">
    <property type="component" value="Chromosome"/>
</dbReference>
<evidence type="ECO:0000256" key="1">
    <source>
        <dbReference type="ARBA" id="ARBA00022723"/>
    </source>
</evidence>
<gene>
    <name evidence="3" type="ORF">CSTERTH_04510</name>
</gene>
<dbReference type="GO" id="GO:0005507">
    <property type="term" value="F:copper ion binding"/>
    <property type="evidence" value="ECO:0007669"/>
    <property type="project" value="InterPro"/>
</dbReference>
<name>A0A1B1YC66_THEST</name>